<dbReference type="GO" id="GO:0016020">
    <property type="term" value="C:membrane"/>
    <property type="evidence" value="ECO:0007669"/>
    <property type="project" value="UniProtKB-SubCell"/>
</dbReference>
<organism evidence="5 6">
    <name type="scientific">Sodaliphilus pleomorphus</name>
    <dbReference type="NCBI Taxonomy" id="2606626"/>
    <lineage>
        <taxon>Bacteria</taxon>
        <taxon>Pseudomonadati</taxon>
        <taxon>Bacteroidota</taxon>
        <taxon>Bacteroidia</taxon>
        <taxon>Bacteroidales</taxon>
        <taxon>Muribaculaceae</taxon>
        <taxon>Sodaliphilus</taxon>
    </lineage>
</organism>
<proteinExistence type="predicted"/>
<evidence type="ECO:0000313" key="5">
    <source>
        <dbReference type="EMBL" id="MSS18370.1"/>
    </source>
</evidence>
<dbReference type="RefSeq" id="WP_154327449.1">
    <property type="nucleotide sequence ID" value="NZ_CP045696.1"/>
</dbReference>
<dbReference type="PANTHER" id="PTHR20963:SF8">
    <property type="entry name" value="MULTIPLE INOSITOL POLYPHOSPHATE PHOSPHATASE 1"/>
    <property type="match status" value="1"/>
</dbReference>
<dbReference type="InterPro" id="IPR029033">
    <property type="entry name" value="His_PPase_superfam"/>
</dbReference>
<evidence type="ECO:0000256" key="4">
    <source>
        <dbReference type="SAM" id="SignalP"/>
    </source>
</evidence>
<name>A0A6L5XFV7_9BACT</name>
<dbReference type="Gene3D" id="3.40.50.1240">
    <property type="entry name" value="Phosphoglycerate mutase-like"/>
    <property type="match status" value="1"/>
</dbReference>
<evidence type="ECO:0000256" key="2">
    <source>
        <dbReference type="ARBA" id="ARBA00022729"/>
    </source>
</evidence>
<evidence type="ECO:0000256" key="3">
    <source>
        <dbReference type="ARBA" id="ARBA00023136"/>
    </source>
</evidence>
<dbReference type="PANTHER" id="PTHR20963">
    <property type="entry name" value="MULTIPLE INOSITOL POLYPHOSPHATE PHOSPHATASE-RELATED"/>
    <property type="match status" value="1"/>
</dbReference>
<gene>
    <name evidence="5" type="ORF">FYJ29_11455</name>
</gene>
<comment type="caution">
    <text evidence="5">The sequence shown here is derived from an EMBL/GenBank/DDBJ whole genome shotgun (WGS) entry which is preliminary data.</text>
</comment>
<feature type="chain" id="PRO_5026763646" evidence="4">
    <location>
        <begin position="21"/>
        <end position="436"/>
    </location>
</feature>
<accession>A0A6L5XFV7</accession>
<reference evidence="5 6" key="1">
    <citation type="submission" date="2019-08" db="EMBL/GenBank/DDBJ databases">
        <title>In-depth cultivation of the pig gut microbiome towards novel bacterial diversity and tailored functional studies.</title>
        <authorList>
            <person name="Wylensek D."/>
            <person name="Hitch T.C.A."/>
            <person name="Clavel T."/>
        </authorList>
    </citation>
    <scope>NUCLEOTIDE SEQUENCE [LARGE SCALE GENOMIC DNA]</scope>
    <source>
        <strain evidence="5 6">Oil-RF-744-WCA-WT-10</strain>
    </source>
</reference>
<keyword evidence="2 4" id="KW-0732">Signal</keyword>
<protein>
    <submittedName>
        <fullName evidence="5">Histidine acid phosphatase</fullName>
    </submittedName>
</protein>
<keyword evidence="3" id="KW-0472">Membrane</keyword>
<dbReference type="EMBL" id="VULT01000020">
    <property type="protein sequence ID" value="MSS18370.1"/>
    <property type="molecule type" value="Genomic_DNA"/>
</dbReference>
<keyword evidence="6" id="KW-1185">Reference proteome</keyword>
<comment type="subcellular location">
    <subcellularLocation>
        <location evidence="1">Membrane</location>
    </subcellularLocation>
</comment>
<dbReference type="SUPFAM" id="SSF53254">
    <property type="entry name" value="Phosphoglycerate mutase-like"/>
    <property type="match status" value="1"/>
</dbReference>
<evidence type="ECO:0000313" key="6">
    <source>
        <dbReference type="Proteomes" id="UP000483362"/>
    </source>
</evidence>
<dbReference type="AlphaFoldDB" id="A0A6L5XFV7"/>
<evidence type="ECO:0000256" key="1">
    <source>
        <dbReference type="ARBA" id="ARBA00004370"/>
    </source>
</evidence>
<feature type="signal peptide" evidence="4">
    <location>
        <begin position="1"/>
        <end position="20"/>
    </location>
</feature>
<sequence>MKKLLFLLISVLAIVLAASAGTRDDFKANIKASANNLQAYPDSNLPQLTPAPSGYKPFYIDHYGRHGSRWLIDPKQYAQPVEQLAKADSAGKLTPRGREVLAVLRSVKAASHKRLGELSDVGAEQHQRIARRMYRNFPEVFAGQAVVDARSTVVIRCILSMLNEVDVLKSLNPAIKLTTDASEHDMYYMNYSDRTASQLRRILQRARRDSIVSHYVHPAHMLRVLFNDTAWASRNIDARTLMTNLWDVNGNMQSHHQFEKVDLYDLFSFDDVMSMWNYNNISWYCWSGFTPLTQNYVPYMESNLLRDFLGKADTAIASGRNGAHLRFGHESVLLPLVCLMGLNGMNYSTADLDHLTDRWQTYKVFPMASNVQWVFYRKPGSDDILVKILLNEREARLPAQVATDCAPYYHWRDVRRYMLDVLAAKPHVTLPAAEAK</sequence>
<dbReference type="Proteomes" id="UP000483362">
    <property type="component" value="Unassembled WGS sequence"/>
</dbReference>